<dbReference type="Proteomes" id="UP000075883">
    <property type="component" value="Unassembled WGS sequence"/>
</dbReference>
<organism evidence="1 2">
    <name type="scientific">Anopheles culicifacies</name>
    <dbReference type="NCBI Taxonomy" id="139723"/>
    <lineage>
        <taxon>Eukaryota</taxon>
        <taxon>Metazoa</taxon>
        <taxon>Ecdysozoa</taxon>
        <taxon>Arthropoda</taxon>
        <taxon>Hexapoda</taxon>
        <taxon>Insecta</taxon>
        <taxon>Pterygota</taxon>
        <taxon>Neoptera</taxon>
        <taxon>Endopterygota</taxon>
        <taxon>Diptera</taxon>
        <taxon>Nematocera</taxon>
        <taxon>Culicoidea</taxon>
        <taxon>Culicidae</taxon>
        <taxon>Anophelinae</taxon>
        <taxon>Anopheles</taxon>
        <taxon>culicifacies species complex</taxon>
    </lineage>
</organism>
<keyword evidence="2" id="KW-1185">Reference proteome</keyword>
<dbReference type="EMBL" id="AXCM01017832">
    <property type="status" value="NOT_ANNOTATED_CDS"/>
    <property type="molecule type" value="Genomic_DNA"/>
</dbReference>
<reference evidence="2" key="1">
    <citation type="submission" date="2013-09" db="EMBL/GenBank/DDBJ databases">
        <title>The Genome Sequence of Anopheles culicifacies species A.</title>
        <authorList>
            <consortium name="The Broad Institute Genomics Platform"/>
            <person name="Neafsey D.E."/>
            <person name="Besansky N."/>
            <person name="Howell P."/>
            <person name="Walton C."/>
            <person name="Young S.K."/>
            <person name="Zeng Q."/>
            <person name="Gargeya S."/>
            <person name="Fitzgerald M."/>
            <person name="Haas B."/>
            <person name="Abouelleil A."/>
            <person name="Allen A.W."/>
            <person name="Alvarado L."/>
            <person name="Arachchi H.M."/>
            <person name="Berlin A.M."/>
            <person name="Chapman S.B."/>
            <person name="Gainer-Dewar J."/>
            <person name="Goldberg J."/>
            <person name="Griggs A."/>
            <person name="Gujja S."/>
            <person name="Hansen M."/>
            <person name="Howarth C."/>
            <person name="Imamovic A."/>
            <person name="Ireland A."/>
            <person name="Larimer J."/>
            <person name="McCowan C."/>
            <person name="Murphy C."/>
            <person name="Pearson M."/>
            <person name="Poon T.W."/>
            <person name="Priest M."/>
            <person name="Roberts A."/>
            <person name="Saif S."/>
            <person name="Shea T."/>
            <person name="Sisk P."/>
            <person name="Sykes S."/>
            <person name="Wortman J."/>
            <person name="Nusbaum C."/>
            <person name="Birren B."/>
        </authorList>
    </citation>
    <scope>NUCLEOTIDE SEQUENCE [LARGE SCALE GENOMIC DNA]</scope>
    <source>
        <strain evidence="2">A-37</strain>
    </source>
</reference>
<dbReference type="EnsemblMetazoa" id="ACUA007801-RA">
    <property type="protein sequence ID" value="ACUA007801-PA"/>
    <property type="gene ID" value="ACUA007801"/>
</dbReference>
<evidence type="ECO:0000313" key="2">
    <source>
        <dbReference type="Proteomes" id="UP000075883"/>
    </source>
</evidence>
<proteinExistence type="predicted"/>
<reference evidence="1" key="2">
    <citation type="submission" date="2020-05" db="UniProtKB">
        <authorList>
            <consortium name="EnsemblMetazoa"/>
        </authorList>
    </citation>
    <scope>IDENTIFICATION</scope>
    <source>
        <strain evidence="1">A-37</strain>
    </source>
</reference>
<accession>A0A182M2G0</accession>
<evidence type="ECO:0000313" key="1">
    <source>
        <dbReference type="EnsemblMetazoa" id="ACUA007801-PA"/>
    </source>
</evidence>
<protein>
    <submittedName>
        <fullName evidence="1">Uncharacterized protein</fullName>
    </submittedName>
</protein>
<dbReference type="VEuPathDB" id="VectorBase:ACUA007801"/>
<dbReference type="AlphaFoldDB" id="A0A182M2G0"/>
<sequence>MLEPSELSGTVGIVENQIFQIVDPVIEETRVVKPGKKANVSVHTVFYDSDGSDDSRRFQWFRRFRTVPDGSDPVLDGSRWNQRFLLFGIGTGMTPVGTGSESWVRSREPTTS</sequence>
<name>A0A182M2G0_9DIPT</name>